<reference evidence="9" key="1">
    <citation type="submission" date="2020-03" db="EMBL/GenBank/DDBJ databases">
        <title>Draft Genome Sequence of Cylindrodendrum hubeiense.</title>
        <authorList>
            <person name="Buettner E."/>
            <person name="Kellner H."/>
        </authorList>
    </citation>
    <scope>NUCLEOTIDE SEQUENCE</scope>
    <source>
        <strain evidence="9">IHI 201604</strain>
    </source>
</reference>
<keyword evidence="10" id="KW-1185">Reference proteome</keyword>
<protein>
    <recommendedName>
        <fullName evidence="8">Rhodopsin domain-containing protein</fullName>
    </recommendedName>
</protein>
<keyword evidence="3 7" id="KW-1133">Transmembrane helix</keyword>
<comment type="caution">
    <text evidence="9">The sequence shown here is derived from an EMBL/GenBank/DDBJ whole genome shotgun (WGS) entry which is preliminary data.</text>
</comment>
<sequence>MGWVLNATSEVNAQSQYPTIITICTLLSILSSAVVLARLYVRFRARGLAYDDSMSALSMVFAILYSALCIAQTRYGLGLSLALRPDANLLQYTRVNFAGRPIYQLGISFFKIALLISYLRLLSVLLKLEIRLGKKVGLVAIFGLGLFTTICSIMRYLQIDRIQHGDGNSTMLVMWGTIEFNVGNMVSSLPFLAPIFIKKARQYRSKHSDDYPAPSGRSRSRGLKSDHYKLKDMSHGKKTDAFDSTNNKSRSGSEENILQGNDGIVKSMTYTVQVDDEGGEPSSCNSVGSIRA</sequence>
<evidence type="ECO:0000256" key="3">
    <source>
        <dbReference type="ARBA" id="ARBA00022989"/>
    </source>
</evidence>
<dbReference type="OrthoDB" id="5273647at2759"/>
<feature type="transmembrane region" description="Helical" evidence="7">
    <location>
        <begin position="178"/>
        <end position="197"/>
    </location>
</feature>
<keyword evidence="4 7" id="KW-0472">Membrane</keyword>
<dbReference type="PANTHER" id="PTHR33048:SF146">
    <property type="entry name" value="INTEGRAL MEMBRANE PROTEIN"/>
    <property type="match status" value="1"/>
</dbReference>
<evidence type="ECO:0000256" key="2">
    <source>
        <dbReference type="ARBA" id="ARBA00022692"/>
    </source>
</evidence>
<name>A0A9P5HDI7_9HYPO</name>
<dbReference type="Proteomes" id="UP000722485">
    <property type="component" value="Unassembled WGS sequence"/>
</dbReference>
<evidence type="ECO:0000313" key="10">
    <source>
        <dbReference type="Proteomes" id="UP000722485"/>
    </source>
</evidence>
<evidence type="ECO:0000256" key="7">
    <source>
        <dbReference type="SAM" id="Phobius"/>
    </source>
</evidence>
<organism evidence="9 10">
    <name type="scientific">Cylindrodendrum hubeiense</name>
    <dbReference type="NCBI Taxonomy" id="595255"/>
    <lineage>
        <taxon>Eukaryota</taxon>
        <taxon>Fungi</taxon>
        <taxon>Dikarya</taxon>
        <taxon>Ascomycota</taxon>
        <taxon>Pezizomycotina</taxon>
        <taxon>Sordariomycetes</taxon>
        <taxon>Hypocreomycetidae</taxon>
        <taxon>Hypocreales</taxon>
        <taxon>Nectriaceae</taxon>
        <taxon>Cylindrodendrum</taxon>
    </lineage>
</organism>
<feature type="transmembrane region" description="Helical" evidence="7">
    <location>
        <begin position="53"/>
        <end position="75"/>
    </location>
</feature>
<feature type="transmembrane region" description="Helical" evidence="7">
    <location>
        <begin position="20"/>
        <end position="41"/>
    </location>
</feature>
<evidence type="ECO:0000313" key="9">
    <source>
        <dbReference type="EMBL" id="KAF7555551.1"/>
    </source>
</evidence>
<dbReference type="GO" id="GO:0016020">
    <property type="term" value="C:membrane"/>
    <property type="evidence" value="ECO:0007669"/>
    <property type="project" value="UniProtKB-SubCell"/>
</dbReference>
<dbReference type="InterPro" id="IPR052337">
    <property type="entry name" value="SAT4-like"/>
</dbReference>
<feature type="compositionally biased region" description="Basic and acidic residues" evidence="6">
    <location>
        <begin position="223"/>
        <end position="241"/>
    </location>
</feature>
<accession>A0A9P5HDI7</accession>
<dbReference type="AlphaFoldDB" id="A0A9P5HDI7"/>
<feature type="transmembrane region" description="Helical" evidence="7">
    <location>
        <begin position="138"/>
        <end position="158"/>
    </location>
</feature>
<feature type="compositionally biased region" description="Polar residues" evidence="6">
    <location>
        <begin position="282"/>
        <end position="292"/>
    </location>
</feature>
<evidence type="ECO:0000256" key="4">
    <source>
        <dbReference type="ARBA" id="ARBA00023136"/>
    </source>
</evidence>
<proteinExistence type="inferred from homology"/>
<dbReference type="EMBL" id="JAANBB010000019">
    <property type="protein sequence ID" value="KAF7555551.1"/>
    <property type="molecule type" value="Genomic_DNA"/>
</dbReference>
<evidence type="ECO:0000256" key="6">
    <source>
        <dbReference type="SAM" id="MobiDB-lite"/>
    </source>
</evidence>
<feature type="transmembrane region" description="Helical" evidence="7">
    <location>
        <begin position="102"/>
        <end position="126"/>
    </location>
</feature>
<gene>
    <name evidence="9" type="ORF">G7Z17_g2066</name>
</gene>
<dbReference type="PANTHER" id="PTHR33048">
    <property type="entry name" value="PTH11-LIKE INTEGRAL MEMBRANE PROTEIN (AFU_ORTHOLOGUE AFUA_5G11245)"/>
    <property type="match status" value="1"/>
</dbReference>
<feature type="domain" description="Rhodopsin" evidence="8">
    <location>
        <begin position="123"/>
        <end position="196"/>
    </location>
</feature>
<feature type="compositionally biased region" description="Polar residues" evidence="6">
    <location>
        <begin position="242"/>
        <end position="259"/>
    </location>
</feature>
<comment type="subcellular location">
    <subcellularLocation>
        <location evidence="1">Membrane</location>
        <topology evidence="1">Multi-pass membrane protein</topology>
    </subcellularLocation>
</comment>
<feature type="region of interest" description="Disordered" evidence="6">
    <location>
        <begin position="206"/>
        <end position="292"/>
    </location>
</feature>
<evidence type="ECO:0000256" key="1">
    <source>
        <dbReference type="ARBA" id="ARBA00004141"/>
    </source>
</evidence>
<keyword evidence="2 7" id="KW-0812">Transmembrane</keyword>
<evidence type="ECO:0000259" key="8">
    <source>
        <dbReference type="Pfam" id="PF20684"/>
    </source>
</evidence>
<dbReference type="Pfam" id="PF20684">
    <property type="entry name" value="Fung_rhodopsin"/>
    <property type="match status" value="1"/>
</dbReference>
<dbReference type="InterPro" id="IPR049326">
    <property type="entry name" value="Rhodopsin_dom_fungi"/>
</dbReference>
<comment type="similarity">
    <text evidence="5">Belongs to the SAT4 family.</text>
</comment>
<evidence type="ECO:0000256" key="5">
    <source>
        <dbReference type="ARBA" id="ARBA00038359"/>
    </source>
</evidence>